<proteinExistence type="inferred from homology"/>
<dbReference type="InterPro" id="IPR050068">
    <property type="entry name" value="MurA_subfamily"/>
</dbReference>
<evidence type="ECO:0000256" key="11">
    <source>
        <dbReference type="ARBA" id="ARBA00047527"/>
    </source>
</evidence>
<dbReference type="InterPro" id="IPR001986">
    <property type="entry name" value="Enolpyruvate_Tfrase_dom"/>
</dbReference>
<feature type="active site" description="Proton donor" evidence="12">
    <location>
        <position position="117"/>
    </location>
</feature>
<keyword evidence="8 12" id="KW-0131">Cell cycle</keyword>
<dbReference type="EC" id="2.5.1.7" evidence="12"/>
<dbReference type="NCBIfam" id="NF006873">
    <property type="entry name" value="PRK09369.1"/>
    <property type="match status" value="1"/>
</dbReference>
<sequence>MASYIVKGGKKLKGEIPVSGSKNAALGIVAAACVLDGPCVIENLPNISDVRTQLELCRNLGATVEIDENGTVHFDATKINTFEVTDERARDIRASYYLLGALLARYGKAKNYLPGGCDFGTRPIDLHLKGFNNMGAVNKLEHGKIELTTEDGLIGENIFLDKVSVGATMNIMIAASKAKGRTTIENAAREPHIVDVANFLNSMGADIKGAGTDVIRINGKEKLPAGHTYTIIPDQIEAGTYMIAGAITRGDVTVTNLIPKHMEPLTAKLDEMNVNLDIQEDSIRVWVDEDKELEATSIRTMVYPGFPTDLQPQAVALMTTLSGQSRMYEDVWANRFQYIDDLKKMGADITISDNLALIDGPSKLTSAKVEARDLRAGAAMILAGLAADGSTEVHNVSSLQRGYERLIDKLRGIGAEIELVGLDED</sequence>
<evidence type="ECO:0000256" key="9">
    <source>
        <dbReference type="ARBA" id="ARBA00023316"/>
    </source>
</evidence>
<dbReference type="GO" id="GO:0005737">
    <property type="term" value="C:cytoplasm"/>
    <property type="evidence" value="ECO:0007669"/>
    <property type="project" value="UniProtKB-SubCell"/>
</dbReference>
<dbReference type="KEGG" id="fsa:C5Q98_04975"/>
<feature type="modified residue" description="2-(S-cysteinyl)pyruvic acid O-phosphothioketal" evidence="12">
    <location>
        <position position="117"/>
    </location>
</feature>
<dbReference type="AlphaFoldDB" id="A0A2S0KNJ6"/>
<evidence type="ECO:0000313" key="14">
    <source>
        <dbReference type="EMBL" id="AVM42606.1"/>
    </source>
</evidence>
<dbReference type="Proteomes" id="UP000237947">
    <property type="component" value="Chromosome"/>
</dbReference>
<dbReference type="CDD" id="cd01555">
    <property type="entry name" value="UdpNAET"/>
    <property type="match status" value="1"/>
</dbReference>
<dbReference type="RefSeq" id="WP_106012560.1">
    <property type="nucleotide sequence ID" value="NZ_CP027226.1"/>
</dbReference>
<comment type="pathway">
    <text evidence="2 12">Cell wall biogenesis; peptidoglycan biosynthesis.</text>
</comment>
<dbReference type="Pfam" id="PF00275">
    <property type="entry name" value="EPSP_synthase"/>
    <property type="match status" value="1"/>
</dbReference>
<organism evidence="14 15">
    <name type="scientific">Fastidiosipila sanguinis</name>
    <dbReference type="NCBI Taxonomy" id="236753"/>
    <lineage>
        <taxon>Bacteria</taxon>
        <taxon>Bacillati</taxon>
        <taxon>Bacillota</taxon>
        <taxon>Clostridia</taxon>
        <taxon>Eubacteriales</taxon>
        <taxon>Oscillospiraceae</taxon>
        <taxon>Fastidiosipila</taxon>
    </lineage>
</organism>
<dbReference type="UniPathway" id="UPA00219"/>
<comment type="similarity">
    <text evidence="10 12">Belongs to the EPSP synthase family. MurA subfamily.</text>
</comment>
<evidence type="ECO:0000256" key="10">
    <source>
        <dbReference type="ARBA" id="ARBA00038367"/>
    </source>
</evidence>
<feature type="binding site" evidence="12">
    <location>
        <begin position="22"/>
        <end position="23"/>
    </location>
    <ligand>
        <name>phosphoenolpyruvate</name>
        <dbReference type="ChEBI" id="CHEBI:58702"/>
    </ligand>
</feature>
<feature type="domain" description="Enolpyruvate transferase" evidence="13">
    <location>
        <begin position="6"/>
        <end position="410"/>
    </location>
</feature>
<evidence type="ECO:0000313" key="15">
    <source>
        <dbReference type="Proteomes" id="UP000237947"/>
    </source>
</evidence>
<dbReference type="InterPro" id="IPR005750">
    <property type="entry name" value="UDP_GlcNAc_COvinyl_MurA"/>
</dbReference>
<dbReference type="GO" id="GO:0008360">
    <property type="term" value="P:regulation of cell shape"/>
    <property type="evidence" value="ECO:0007669"/>
    <property type="project" value="UniProtKB-KW"/>
</dbReference>
<name>A0A2S0KNJ6_9FIRM</name>
<feature type="binding site" evidence="12">
    <location>
        <position position="309"/>
    </location>
    <ligand>
        <name>UDP-N-acetyl-alpha-D-glucosamine</name>
        <dbReference type="ChEBI" id="CHEBI:57705"/>
    </ligand>
</feature>
<protein>
    <recommendedName>
        <fullName evidence="12">UDP-N-acetylglucosamine 1-carboxyvinyltransferase</fullName>
        <ecNumber evidence="12">2.5.1.7</ecNumber>
    </recommendedName>
    <alternativeName>
        <fullName evidence="12">Enoylpyruvate transferase</fullName>
    </alternativeName>
    <alternativeName>
        <fullName evidence="12">UDP-N-acetylglucosamine enolpyruvyl transferase</fullName>
        <shortName evidence="12">EPT</shortName>
    </alternativeName>
</protein>
<dbReference type="SUPFAM" id="SSF55205">
    <property type="entry name" value="EPT/RTPC-like"/>
    <property type="match status" value="1"/>
</dbReference>
<evidence type="ECO:0000256" key="4">
    <source>
        <dbReference type="ARBA" id="ARBA00022618"/>
    </source>
</evidence>
<dbReference type="GO" id="GO:0009252">
    <property type="term" value="P:peptidoglycan biosynthetic process"/>
    <property type="evidence" value="ECO:0007669"/>
    <property type="project" value="UniProtKB-UniRule"/>
</dbReference>
<keyword evidence="4 12" id="KW-0132">Cell division</keyword>
<keyword evidence="5 12" id="KW-0808">Transferase</keyword>
<feature type="binding site" evidence="12">
    <location>
        <begin position="162"/>
        <end position="165"/>
    </location>
    <ligand>
        <name>UDP-N-acetyl-alpha-D-glucosamine</name>
        <dbReference type="ChEBI" id="CHEBI:57705"/>
    </ligand>
</feature>
<dbReference type="EMBL" id="CP027226">
    <property type="protein sequence ID" value="AVM42606.1"/>
    <property type="molecule type" value="Genomic_DNA"/>
</dbReference>
<dbReference type="NCBIfam" id="TIGR01072">
    <property type="entry name" value="murA"/>
    <property type="match status" value="1"/>
</dbReference>
<evidence type="ECO:0000256" key="8">
    <source>
        <dbReference type="ARBA" id="ARBA00023306"/>
    </source>
</evidence>
<evidence type="ECO:0000256" key="5">
    <source>
        <dbReference type="ARBA" id="ARBA00022679"/>
    </source>
</evidence>
<evidence type="ECO:0000256" key="12">
    <source>
        <dbReference type="HAMAP-Rule" id="MF_00111"/>
    </source>
</evidence>
<keyword evidence="15" id="KW-1185">Reference proteome</keyword>
<evidence type="ECO:0000256" key="7">
    <source>
        <dbReference type="ARBA" id="ARBA00022984"/>
    </source>
</evidence>
<feature type="binding site" evidence="12">
    <location>
        <begin position="122"/>
        <end position="126"/>
    </location>
    <ligand>
        <name>UDP-N-acetyl-alpha-D-glucosamine</name>
        <dbReference type="ChEBI" id="CHEBI:57705"/>
    </ligand>
</feature>
<comment type="catalytic activity">
    <reaction evidence="11 12">
        <text>phosphoenolpyruvate + UDP-N-acetyl-alpha-D-glucosamine = UDP-N-acetyl-3-O-(1-carboxyvinyl)-alpha-D-glucosamine + phosphate</text>
        <dbReference type="Rhea" id="RHEA:18681"/>
        <dbReference type="ChEBI" id="CHEBI:43474"/>
        <dbReference type="ChEBI" id="CHEBI:57705"/>
        <dbReference type="ChEBI" id="CHEBI:58702"/>
        <dbReference type="ChEBI" id="CHEBI:68483"/>
        <dbReference type="EC" id="2.5.1.7"/>
    </reaction>
</comment>
<comment type="function">
    <text evidence="12">Cell wall formation. Adds enolpyruvyl to UDP-N-acetylglucosamine.</text>
</comment>
<dbReference type="PANTHER" id="PTHR43783">
    <property type="entry name" value="UDP-N-ACETYLGLUCOSAMINE 1-CARBOXYVINYLTRANSFERASE"/>
    <property type="match status" value="1"/>
</dbReference>
<evidence type="ECO:0000256" key="3">
    <source>
        <dbReference type="ARBA" id="ARBA00022490"/>
    </source>
</evidence>
<dbReference type="HAMAP" id="MF_00111">
    <property type="entry name" value="MurA"/>
    <property type="match status" value="1"/>
</dbReference>
<keyword evidence="6 12" id="KW-0133">Cell shape</keyword>
<dbReference type="GO" id="GO:0019277">
    <property type="term" value="P:UDP-N-acetylgalactosamine biosynthetic process"/>
    <property type="evidence" value="ECO:0007669"/>
    <property type="project" value="InterPro"/>
</dbReference>
<keyword evidence="9 12" id="KW-0961">Cell wall biogenesis/degradation</keyword>
<gene>
    <name evidence="12 14" type="primary">murA</name>
    <name evidence="14" type="ORF">C5Q98_04975</name>
</gene>
<dbReference type="InterPro" id="IPR036968">
    <property type="entry name" value="Enolpyruvate_Tfrase_sf"/>
</dbReference>
<accession>A0A2S0KNJ6</accession>
<evidence type="ECO:0000256" key="1">
    <source>
        <dbReference type="ARBA" id="ARBA00004496"/>
    </source>
</evidence>
<keyword evidence="3 12" id="KW-0963">Cytoplasm</keyword>
<dbReference type="GO" id="GO:0051301">
    <property type="term" value="P:cell division"/>
    <property type="evidence" value="ECO:0007669"/>
    <property type="project" value="UniProtKB-KW"/>
</dbReference>
<feature type="binding site" evidence="12">
    <location>
        <position position="93"/>
    </location>
    <ligand>
        <name>UDP-N-acetyl-alpha-D-glucosamine</name>
        <dbReference type="ChEBI" id="CHEBI:57705"/>
    </ligand>
</feature>
<dbReference type="Gene3D" id="3.65.10.10">
    <property type="entry name" value="Enolpyruvate transferase domain"/>
    <property type="match status" value="2"/>
</dbReference>
<dbReference type="GO" id="GO:0071555">
    <property type="term" value="P:cell wall organization"/>
    <property type="evidence" value="ECO:0007669"/>
    <property type="project" value="UniProtKB-KW"/>
</dbReference>
<keyword evidence="7 12" id="KW-0573">Peptidoglycan synthesis</keyword>
<dbReference type="PANTHER" id="PTHR43783:SF2">
    <property type="entry name" value="UDP-N-ACETYLGLUCOSAMINE 1-CARBOXYVINYLTRANSFERASE 2"/>
    <property type="match status" value="1"/>
</dbReference>
<reference evidence="15" key="1">
    <citation type="submission" date="2018-02" db="EMBL/GenBank/DDBJ databases">
        <authorList>
            <person name="Holder M.E."/>
            <person name="Ajami N.J."/>
            <person name="Petrosino J.F."/>
        </authorList>
    </citation>
    <scope>NUCLEOTIDE SEQUENCE [LARGE SCALE GENOMIC DNA]</scope>
    <source>
        <strain evidence="15">CCUG 47711</strain>
    </source>
</reference>
<evidence type="ECO:0000256" key="6">
    <source>
        <dbReference type="ARBA" id="ARBA00022960"/>
    </source>
</evidence>
<keyword evidence="12" id="KW-0670">Pyruvate</keyword>
<dbReference type="GO" id="GO:0008760">
    <property type="term" value="F:UDP-N-acetylglucosamine 1-carboxyvinyltransferase activity"/>
    <property type="evidence" value="ECO:0007669"/>
    <property type="project" value="UniProtKB-UniRule"/>
</dbReference>
<evidence type="ECO:0000256" key="2">
    <source>
        <dbReference type="ARBA" id="ARBA00004752"/>
    </source>
</evidence>
<dbReference type="OrthoDB" id="9803760at2"/>
<comment type="subcellular location">
    <subcellularLocation>
        <location evidence="1 12">Cytoplasm</location>
    </subcellularLocation>
</comment>
<feature type="binding site" evidence="12">
    <location>
        <position position="331"/>
    </location>
    <ligand>
        <name>UDP-N-acetyl-alpha-D-glucosamine</name>
        <dbReference type="ChEBI" id="CHEBI:57705"/>
    </ligand>
</feature>
<dbReference type="PROSITE" id="PS51257">
    <property type="entry name" value="PROKAR_LIPOPROTEIN"/>
    <property type="match status" value="1"/>
</dbReference>
<evidence type="ECO:0000259" key="13">
    <source>
        <dbReference type="Pfam" id="PF00275"/>
    </source>
</evidence>
<dbReference type="InterPro" id="IPR013792">
    <property type="entry name" value="RNA3'P_cycl/enolpyr_Trfase_a/b"/>
</dbReference>